<keyword evidence="3" id="KW-1185">Reference proteome</keyword>
<dbReference type="Pfam" id="PF10330">
    <property type="entry name" value="Stb3"/>
    <property type="match status" value="1"/>
</dbReference>
<feature type="region of interest" description="Disordered" evidence="1">
    <location>
        <begin position="265"/>
        <end position="286"/>
    </location>
</feature>
<dbReference type="STRING" id="1382522.W6MXZ8"/>
<dbReference type="Proteomes" id="UP000019384">
    <property type="component" value="Unassembled WGS sequence"/>
</dbReference>
<evidence type="ECO:0008006" key="4">
    <source>
        <dbReference type="Google" id="ProtNLM"/>
    </source>
</evidence>
<sequence length="477" mass="51188">MTTASPTFYSADPETTSDLALRFAESTSPGPEGHIPSEAHKLSQKKPRKMRSSPTGDDHSKLAHSLLSTSSPEGLAAAARVTPNRIAGLLLKQGPLPIRHITGHLASQINGFSSLSLSKQRRLIISALELGDPITGCVFEKIGWGQWEARKVSEEEVRLRNSKQALSTSPPSANSSFGESLSRSAPKSIKKRHSNVDDVSLVSPRSAMSFAVSASASASNSWSRRESITNPATDPHNAKLPVSPSLNPIQSLRNSFRGRQISLDEAIESSSDEEGLEFDDGDGDGYEEDGGMFAFDNDDSDGKSYIRSNSVTSTHRRPSFGGIMKPRKPRASFNSQTIEAALDGNSIEGGLDAASVPESIVSRRRPRASFNNASSLSRQSFLRTNISPNTDPLTMHDSVSNIAINKVSSTENVYSASNSGAHSETDEEDWESIGAASLRRASALTPPTPLLVDTSDHKNGIKDDEMAAMVLMDLKAV</sequence>
<proteinExistence type="predicted"/>
<feature type="region of interest" description="Disordered" evidence="1">
    <location>
        <begin position="161"/>
        <end position="196"/>
    </location>
</feature>
<dbReference type="GO" id="GO:0005634">
    <property type="term" value="C:nucleus"/>
    <property type="evidence" value="ECO:0007669"/>
    <property type="project" value="TreeGrafter"/>
</dbReference>
<evidence type="ECO:0000256" key="1">
    <source>
        <dbReference type="SAM" id="MobiDB-lite"/>
    </source>
</evidence>
<feature type="region of interest" description="Disordered" evidence="1">
    <location>
        <begin position="311"/>
        <end position="330"/>
    </location>
</feature>
<feature type="compositionally biased region" description="Polar residues" evidence="1">
    <location>
        <begin position="1"/>
        <end position="18"/>
    </location>
</feature>
<name>W6MXZ8_9ASCO</name>
<feature type="region of interest" description="Disordered" evidence="1">
    <location>
        <begin position="221"/>
        <end position="246"/>
    </location>
</feature>
<dbReference type="GO" id="GO:0000432">
    <property type="term" value="P:positive regulation of transcription from RNA polymerase II promoter by glucose"/>
    <property type="evidence" value="ECO:0007669"/>
    <property type="project" value="TreeGrafter"/>
</dbReference>
<dbReference type="GeneID" id="34523131"/>
<dbReference type="PANTHER" id="PTHR28164">
    <property type="entry name" value="PROTEIN STB3"/>
    <property type="match status" value="1"/>
</dbReference>
<accession>W6MXZ8</accession>
<dbReference type="PANTHER" id="PTHR28164:SF1">
    <property type="entry name" value="PROTEIN STB3"/>
    <property type="match status" value="1"/>
</dbReference>
<feature type="compositionally biased region" description="Polar residues" evidence="1">
    <location>
        <begin position="162"/>
        <end position="185"/>
    </location>
</feature>
<evidence type="ECO:0000313" key="3">
    <source>
        <dbReference type="Proteomes" id="UP000019384"/>
    </source>
</evidence>
<dbReference type="AlphaFoldDB" id="W6MXZ8"/>
<dbReference type="InterPro" id="IPR018818">
    <property type="entry name" value="Stb3"/>
</dbReference>
<evidence type="ECO:0000313" key="2">
    <source>
        <dbReference type="EMBL" id="CDK29760.1"/>
    </source>
</evidence>
<dbReference type="OrthoDB" id="5391991at2759"/>
<dbReference type="EMBL" id="HG793131">
    <property type="protein sequence ID" value="CDK29760.1"/>
    <property type="molecule type" value="Genomic_DNA"/>
</dbReference>
<feature type="compositionally biased region" description="Basic residues" evidence="1">
    <location>
        <begin position="42"/>
        <end position="51"/>
    </location>
</feature>
<dbReference type="RefSeq" id="XP_022461743.1">
    <property type="nucleotide sequence ID" value="XM_022602107.1"/>
</dbReference>
<reference evidence="2" key="2">
    <citation type="submission" date="2014-02" db="EMBL/GenBank/DDBJ databases">
        <title>Complete DNA sequence of /Kuraishia capsulata/ illustrates novel genomic features among budding yeasts (/Saccharomycotina/).</title>
        <authorList>
            <person name="Morales L."/>
            <person name="Noel B."/>
            <person name="Porcel B."/>
            <person name="Marcet-Houben M."/>
            <person name="Hullo M-F."/>
            <person name="Sacerdot C."/>
            <person name="Tekaia F."/>
            <person name="Leh-Louis V."/>
            <person name="Despons L."/>
            <person name="Khanna V."/>
            <person name="Aury J-M."/>
            <person name="Barbe V."/>
            <person name="Couloux A."/>
            <person name="Labadie K."/>
            <person name="Pelletier E."/>
            <person name="Souciet J-L."/>
            <person name="Boekhout T."/>
            <person name="Gabaldon T."/>
            <person name="Wincker P."/>
            <person name="Dujon B."/>
        </authorList>
    </citation>
    <scope>NUCLEOTIDE SEQUENCE</scope>
    <source>
        <strain evidence="2">CBS 1993</strain>
    </source>
</reference>
<feature type="region of interest" description="Disordered" evidence="1">
    <location>
        <begin position="1"/>
        <end position="63"/>
    </location>
</feature>
<gene>
    <name evidence="2" type="ORF">KUCA_T00005753001</name>
</gene>
<protein>
    <recommendedName>
        <fullName evidence="4">Protein STB3</fullName>
    </recommendedName>
</protein>
<dbReference type="GO" id="GO:0043565">
    <property type="term" value="F:sequence-specific DNA binding"/>
    <property type="evidence" value="ECO:0007669"/>
    <property type="project" value="TreeGrafter"/>
</dbReference>
<reference evidence="2" key="1">
    <citation type="submission" date="2013-12" db="EMBL/GenBank/DDBJ databases">
        <authorList>
            <person name="Genoscope - CEA"/>
        </authorList>
    </citation>
    <scope>NUCLEOTIDE SEQUENCE</scope>
    <source>
        <strain evidence="2">CBS 1993</strain>
    </source>
</reference>
<organism evidence="2 3">
    <name type="scientific">Kuraishia capsulata CBS 1993</name>
    <dbReference type="NCBI Taxonomy" id="1382522"/>
    <lineage>
        <taxon>Eukaryota</taxon>
        <taxon>Fungi</taxon>
        <taxon>Dikarya</taxon>
        <taxon>Ascomycota</taxon>
        <taxon>Saccharomycotina</taxon>
        <taxon>Pichiomycetes</taxon>
        <taxon>Pichiales</taxon>
        <taxon>Pichiaceae</taxon>
        <taxon>Kuraishia</taxon>
    </lineage>
</organism>
<dbReference type="HOGENOM" id="CLU_020170_0_0_1"/>